<organism evidence="4 5">
    <name type="scientific">Leishmania infantum</name>
    <dbReference type="NCBI Taxonomy" id="5671"/>
    <lineage>
        <taxon>Eukaryota</taxon>
        <taxon>Discoba</taxon>
        <taxon>Euglenozoa</taxon>
        <taxon>Kinetoplastea</taxon>
        <taxon>Metakinetoplastina</taxon>
        <taxon>Trypanosomatida</taxon>
        <taxon>Trypanosomatidae</taxon>
        <taxon>Leishmaniinae</taxon>
        <taxon>Leishmania</taxon>
    </lineage>
</organism>
<sequence length="335" mass="36806">MAPTICVCVDDDLCGAVCDVLKQLEGRISAIVCGTDVSCFASVKADNDGIFMVVSGSCAHAVIKDLCDDYDKEERRVKLIYSLYAGVDAYKLSELKQELSGILFCNAQGCCSNVLAEYVVFSMLYFNRLPWRLAASKNEKKWDPFSSIELRRQKLVIIGYGNIGEACGAKAVALGMQVTGIRRSGDKKTDKFGVMVRGNDALDESIREADFVVSVLPGTEHTRRFFDKAFFAKMKPSAVFINIGRGMSVCEADIIEALKKGTIRAAALDVFDVEPLPKDSPLWDLPDSKLLLSAHSANLTEDVIERTMKIFTDIFDELSTHGTVSAHTVCMDKGY</sequence>
<accession>A0A5K1U9J4</accession>
<dbReference type="STRING" id="5671.A0A381MVV1"/>
<dbReference type="SUPFAM" id="SSF52283">
    <property type="entry name" value="Formate/glycerate dehydrogenase catalytic domain-like"/>
    <property type="match status" value="1"/>
</dbReference>
<accession>A0A381MVV1</accession>
<evidence type="ECO:0000313" key="5">
    <source>
        <dbReference type="Proteomes" id="UP000008153"/>
    </source>
</evidence>
<keyword evidence="1" id="KW-0560">Oxidoreductase</keyword>
<accession>A4IAM3</accession>
<evidence type="ECO:0000259" key="3">
    <source>
        <dbReference type="Pfam" id="PF02826"/>
    </source>
</evidence>
<dbReference type="InterPro" id="IPR006140">
    <property type="entry name" value="D-isomer_DH_NAD-bd"/>
</dbReference>
<keyword evidence="2" id="KW-0520">NAD</keyword>
<dbReference type="Pfam" id="PF02826">
    <property type="entry name" value="2-Hacid_dh_C"/>
    <property type="match status" value="1"/>
</dbReference>
<dbReference type="EMBL" id="CACT01000004">
    <property type="protein sequence ID" value="CAM71881.1"/>
    <property type="molecule type" value="Genomic_DNA"/>
</dbReference>
<reference evidence="4 5" key="1">
    <citation type="journal article" date="2007" name="Nat. Genet.">
        <title>Comparative genomic analysis of three Leishmania species that cause diverse human disease.</title>
        <authorList>
            <person name="Peacock C.S."/>
            <person name="Seeger K."/>
            <person name="Harris D."/>
            <person name="Murphy L."/>
            <person name="Ruiz J.C."/>
            <person name="Quail M.A."/>
            <person name="Peters N."/>
            <person name="Adlem E."/>
            <person name="Tivey A."/>
            <person name="Aslett M."/>
            <person name="Kerhornou A."/>
            <person name="Ivens A."/>
            <person name="Fraser A."/>
            <person name="Rajandream M.A."/>
            <person name="Carver T."/>
            <person name="Norbertczak H."/>
            <person name="Chillingworth T."/>
            <person name="Hance Z."/>
            <person name="Jagels K."/>
            <person name="Moule S."/>
            <person name="Ormond D."/>
            <person name="Rutter S."/>
            <person name="Squares R."/>
            <person name="Whitehead S."/>
            <person name="Rabbinowitsch E."/>
            <person name="Arrowsmith C."/>
            <person name="White B."/>
            <person name="Thurston S."/>
            <person name="Bringaud F."/>
            <person name="Baldauf S.L."/>
            <person name="Faulconbridge A."/>
            <person name="Jeffares D."/>
            <person name="Depledge D.P."/>
            <person name="Oyola S.O."/>
            <person name="Hilley J.D."/>
            <person name="Brito L.O."/>
            <person name="Tosi L.R."/>
            <person name="Barrell B."/>
            <person name="Cruz A.K."/>
            <person name="Mottram J.C."/>
            <person name="Smith D.F."/>
            <person name="Berriman M."/>
        </authorList>
    </citation>
    <scope>NUCLEOTIDE SEQUENCE [LARGE SCALE GENOMIC DNA]</scope>
    <source>
        <strain evidence="4 5">JPCM5</strain>
    </source>
</reference>
<dbReference type="Gene3D" id="3.40.50.720">
    <property type="entry name" value="NAD(P)-binding Rossmann-like Domain"/>
    <property type="match status" value="2"/>
</dbReference>
<dbReference type="AlphaFoldDB" id="A0A381MVV1"/>
<feature type="domain" description="D-isomer specific 2-hydroxyacid dehydrogenase NAD-binding" evidence="3">
    <location>
        <begin position="124"/>
        <end position="297"/>
    </location>
</feature>
<evidence type="ECO:0000256" key="1">
    <source>
        <dbReference type="ARBA" id="ARBA00023002"/>
    </source>
</evidence>
<proteinExistence type="predicted"/>
<dbReference type="PANTHER" id="PTHR43333:SF1">
    <property type="entry name" value="D-ISOMER SPECIFIC 2-HYDROXYACID DEHYDROGENASE NAD-BINDING DOMAIN-CONTAINING PROTEIN"/>
    <property type="match status" value="1"/>
</dbReference>
<dbReference type="SMR" id="A0A381MVV1"/>
<accession>A0A2K4Z4T6</accession>
<comment type="caution">
    <text evidence="4">The sequence shown here is derived from an EMBL/GenBank/DDBJ whole genome shotgun (WGS) entry which is preliminary data.</text>
</comment>
<dbReference type="OMA" id="VWREIRI"/>
<protein>
    <submittedName>
        <fullName evidence="4">D-isomer specific 2-hydroxyacid dehydrogenase-like protein</fullName>
    </submittedName>
</protein>
<dbReference type="InterPro" id="IPR036291">
    <property type="entry name" value="NAD(P)-bd_dom_sf"/>
</dbReference>
<dbReference type="SUPFAM" id="SSF51735">
    <property type="entry name" value="NAD(P)-binding Rossmann-fold domains"/>
    <property type="match status" value="1"/>
</dbReference>
<dbReference type="PANTHER" id="PTHR43333">
    <property type="entry name" value="2-HACID_DH_C DOMAIN-CONTAINING PROTEIN"/>
    <property type="match status" value="1"/>
</dbReference>
<dbReference type="GO" id="GO:0051287">
    <property type="term" value="F:NAD binding"/>
    <property type="evidence" value="ECO:0007669"/>
    <property type="project" value="InterPro"/>
</dbReference>
<dbReference type="VEuPathDB" id="TriTrypDB:LINF_340021200"/>
<keyword evidence="5" id="KW-1185">Reference proteome</keyword>
<evidence type="ECO:0000256" key="2">
    <source>
        <dbReference type="ARBA" id="ARBA00023027"/>
    </source>
</evidence>
<dbReference type="Proteomes" id="UP000008153">
    <property type="component" value="Unassembled WGS sequence"/>
</dbReference>
<dbReference type="GO" id="GO:0016491">
    <property type="term" value="F:oxidoreductase activity"/>
    <property type="evidence" value="ECO:0007669"/>
    <property type="project" value="UniProtKB-KW"/>
</dbReference>
<evidence type="ECO:0000313" key="4">
    <source>
        <dbReference type="EMBL" id="CAM71881.1"/>
    </source>
</evidence>
<name>A0A381MVV1_LEIIN</name>
<dbReference type="InParanoid" id="A0A381MVV1"/>
<dbReference type="CDD" id="cd05300">
    <property type="entry name" value="2-Hacid_dh_1"/>
    <property type="match status" value="1"/>
</dbReference>
<gene>
    <name evidence="4" type="ORF">LinJ_34_4360</name>
</gene>